<dbReference type="GO" id="GO:0046872">
    <property type="term" value="F:metal ion binding"/>
    <property type="evidence" value="ECO:0007669"/>
    <property type="project" value="UniProtKB-KW"/>
</dbReference>
<keyword evidence="2 3" id="KW-0378">Hydrolase</keyword>
<proteinExistence type="predicted"/>
<comment type="caution">
    <text evidence="3">The sequence shown here is derived from an EMBL/GenBank/DDBJ whole genome shotgun (WGS) entry which is preliminary data.</text>
</comment>
<dbReference type="SUPFAM" id="SSF53187">
    <property type="entry name" value="Zn-dependent exopeptidases"/>
    <property type="match status" value="1"/>
</dbReference>
<gene>
    <name evidence="3" type="ORF">RYX45_23255</name>
</gene>
<protein>
    <submittedName>
        <fullName evidence="3">Zn-dependent hydrolase</fullName>
    </submittedName>
</protein>
<evidence type="ECO:0000256" key="1">
    <source>
        <dbReference type="ARBA" id="ARBA00022723"/>
    </source>
</evidence>
<evidence type="ECO:0000313" key="4">
    <source>
        <dbReference type="Proteomes" id="UP001285636"/>
    </source>
</evidence>
<evidence type="ECO:0000256" key="2">
    <source>
        <dbReference type="ARBA" id="ARBA00022801"/>
    </source>
</evidence>
<dbReference type="InterPro" id="IPR010158">
    <property type="entry name" value="Amidase_Cbmase"/>
</dbReference>
<dbReference type="GO" id="GO:0016813">
    <property type="term" value="F:hydrolase activity, acting on carbon-nitrogen (but not peptide) bonds, in linear amidines"/>
    <property type="evidence" value="ECO:0007669"/>
    <property type="project" value="InterPro"/>
</dbReference>
<accession>A0AAJ2NTQ3</accession>
<dbReference type="PANTHER" id="PTHR32494:SF19">
    <property type="entry name" value="ALLANTOATE DEIMINASE-RELATED"/>
    <property type="match status" value="1"/>
</dbReference>
<evidence type="ECO:0000313" key="3">
    <source>
        <dbReference type="EMBL" id="MDV2888084.1"/>
    </source>
</evidence>
<dbReference type="Proteomes" id="UP001285636">
    <property type="component" value="Unassembled WGS sequence"/>
</dbReference>
<sequence length="85" mass="9335">CEEEGSRFQSGGVFGSRAMAGKITSEDLAVRDQNGMTRFEVLKQFGLDPDNIHEAVRDSSEIALYLEMHIEQGPVLAQKNIPVGI</sequence>
<organism evidence="3 4">
    <name type="scientific">Alkalihalophilus pseudofirmus</name>
    <name type="common">Bacillus pseudofirmus</name>
    <dbReference type="NCBI Taxonomy" id="79885"/>
    <lineage>
        <taxon>Bacteria</taxon>
        <taxon>Bacillati</taxon>
        <taxon>Bacillota</taxon>
        <taxon>Bacilli</taxon>
        <taxon>Bacillales</taxon>
        <taxon>Bacillaceae</taxon>
        <taxon>Alkalihalophilus</taxon>
    </lineage>
</organism>
<dbReference type="Gene3D" id="3.40.630.10">
    <property type="entry name" value="Zn peptidases"/>
    <property type="match status" value="1"/>
</dbReference>
<reference evidence="3" key="1">
    <citation type="submission" date="2023-10" db="EMBL/GenBank/DDBJ databases">
        <title>Screening of Alkalihalophilus pseudofirmusBZ-TG-HK211 and Its Alleviation of Salt Stress on Rapeseed Growth.</title>
        <authorList>
            <person name="Zhao B."/>
            <person name="Guo T."/>
        </authorList>
    </citation>
    <scope>NUCLEOTIDE SEQUENCE</scope>
    <source>
        <strain evidence="3">BZ-TG-HK211</strain>
    </source>
</reference>
<dbReference type="EMBL" id="JAWJAY010000909">
    <property type="protein sequence ID" value="MDV2888084.1"/>
    <property type="molecule type" value="Genomic_DNA"/>
</dbReference>
<name>A0AAJ2NTQ3_ALKPS</name>
<dbReference type="AlphaFoldDB" id="A0AAJ2NTQ3"/>
<keyword evidence="1" id="KW-0479">Metal-binding</keyword>
<dbReference type="PANTHER" id="PTHR32494">
    <property type="entry name" value="ALLANTOATE DEIMINASE-RELATED"/>
    <property type="match status" value="1"/>
</dbReference>
<feature type="non-terminal residue" evidence="3">
    <location>
        <position position="1"/>
    </location>
</feature>
<feature type="non-terminal residue" evidence="3">
    <location>
        <position position="85"/>
    </location>
</feature>